<protein>
    <submittedName>
        <fullName evidence="1">Uncharacterized protein</fullName>
    </submittedName>
</protein>
<evidence type="ECO:0000313" key="2">
    <source>
        <dbReference type="Proteomes" id="UP000010482"/>
    </source>
</evidence>
<organism evidence="1 2">
    <name type="scientific">Dactylococcopsis salina (strain PCC 8305)</name>
    <name type="common">Myxobactron salinum</name>
    <dbReference type="NCBI Taxonomy" id="13035"/>
    <lineage>
        <taxon>Bacteria</taxon>
        <taxon>Bacillati</taxon>
        <taxon>Cyanobacteriota</taxon>
        <taxon>Cyanophyceae</taxon>
        <taxon>Nodosilineales</taxon>
        <taxon>Cymatolegaceae</taxon>
        <taxon>Dactylococcopsis</taxon>
    </lineage>
</organism>
<evidence type="ECO:0000313" key="1">
    <source>
        <dbReference type="EMBL" id="AFZ51476.1"/>
    </source>
</evidence>
<dbReference type="PATRIC" id="fig|13035.3.peg.3333"/>
<dbReference type="Proteomes" id="UP000010482">
    <property type="component" value="Chromosome"/>
</dbReference>
<sequence length="128" mass="15038">MTLDIAFYKENTVPESEVMIALSQELYENLIKSDFVEIGKTLKKTIKSDDEEVEIEVIDLDKGKITNRQRLIDFFKEEIVEETKTMLEKLGDSPSKEEYDQYSSNLRKLHEILKHLEDSQYQYLAKTP</sequence>
<dbReference type="HOGENOM" id="CLU_1988238_0_0_3"/>
<keyword evidence="2" id="KW-1185">Reference proteome</keyword>
<dbReference type="EMBL" id="CP003944">
    <property type="protein sequence ID" value="AFZ51476.1"/>
    <property type="molecule type" value="Genomic_DNA"/>
</dbReference>
<dbReference type="STRING" id="13035.Dacsa_2923"/>
<dbReference type="KEGG" id="dsl:Dacsa_2923"/>
<gene>
    <name evidence="1" type="ORF">Dacsa_2923</name>
</gene>
<proteinExistence type="predicted"/>
<reference evidence="1" key="1">
    <citation type="submission" date="2012-04" db="EMBL/GenBank/DDBJ databases">
        <title>Finished genome of Dactylococcopsis salina PCC 8305.</title>
        <authorList>
            <consortium name="US DOE Joint Genome Institute"/>
            <person name="Gugger M."/>
            <person name="Coursin T."/>
            <person name="Rippka R."/>
            <person name="Tandeau De Marsac N."/>
            <person name="Huntemann M."/>
            <person name="Wei C.-L."/>
            <person name="Han J."/>
            <person name="Detter J.C."/>
            <person name="Han C."/>
            <person name="Tapia R."/>
            <person name="Daligault H."/>
            <person name="Chen A."/>
            <person name="Krypides N."/>
            <person name="Mavromatis K."/>
            <person name="Markowitz V."/>
            <person name="Szeto E."/>
            <person name="Ivanova N."/>
            <person name="Ovchinnikova G."/>
            <person name="Pagani I."/>
            <person name="Pati A."/>
            <person name="Goodwin L."/>
            <person name="Peters L."/>
            <person name="Pitluck S."/>
            <person name="Woyke T."/>
            <person name="Kerfeld C."/>
        </authorList>
    </citation>
    <scope>NUCLEOTIDE SEQUENCE [LARGE SCALE GENOMIC DNA]</scope>
    <source>
        <strain evidence="1">PCC 8305</strain>
    </source>
</reference>
<dbReference type="AlphaFoldDB" id="K9YX22"/>
<accession>K9YX22</accession>
<dbReference type="RefSeq" id="WP_015230456.1">
    <property type="nucleotide sequence ID" value="NC_019780.1"/>
</dbReference>
<dbReference type="OrthoDB" id="457863at2"/>
<name>K9YX22_DACS8</name>